<accession>A0ABW8FL97</accession>
<dbReference type="InterPro" id="IPR012337">
    <property type="entry name" value="RNaseH-like_sf"/>
</dbReference>
<dbReference type="PROSITE" id="PS50994">
    <property type="entry name" value="INTEGRASE"/>
    <property type="match status" value="1"/>
</dbReference>
<sequence>MITPQTIVVDQGNVFVSSSFIAACESLGISVQPTPPGNGPAKGHVERTFSSINTLFAQHVAAYTGSHTGERGKDAEGEAVWTLAQLNDLLQEWIICGWQEREHDGLRHPMMPRCALSPNEMWAALVAVCGYVPVPLGREDYIELMPLKRQKINDYGIRIDYRTYDHKVLNPYRNGRGRHPRCLVQLGHDGEVGVLHGAERLSRSGWSGHPGGLPAGGAATYVSRL</sequence>
<gene>
    <name evidence="2" type="ORF">ACIP2Z_27955</name>
</gene>
<dbReference type="SUPFAM" id="SSF53098">
    <property type="entry name" value="Ribonuclease H-like"/>
    <property type="match status" value="1"/>
</dbReference>
<dbReference type="Proteomes" id="UP001617511">
    <property type="component" value="Unassembled WGS sequence"/>
</dbReference>
<dbReference type="InterPro" id="IPR036397">
    <property type="entry name" value="RNaseH_sf"/>
</dbReference>
<organism evidence="2 3">
    <name type="scientific">Streptomyces iakyrus</name>
    <dbReference type="NCBI Taxonomy" id="68219"/>
    <lineage>
        <taxon>Bacteria</taxon>
        <taxon>Bacillati</taxon>
        <taxon>Actinomycetota</taxon>
        <taxon>Actinomycetes</taxon>
        <taxon>Kitasatosporales</taxon>
        <taxon>Streptomycetaceae</taxon>
        <taxon>Streptomyces</taxon>
    </lineage>
</organism>
<protein>
    <recommendedName>
        <fullName evidence="1">Integrase catalytic domain-containing protein</fullName>
    </recommendedName>
</protein>
<name>A0ABW8FL97_9ACTN</name>
<keyword evidence="3" id="KW-1185">Reference proteome</keyword>
<dbReference type="EMBL" id="JBIVGG010000013">
    <property type="protein sequence ID" value="MFJ4082782.1"/>
    <property type="molecule type" value="Genomic_DNA"/>
</dbReference>
<reference evidence="2 3" key="1">
    <citation type="submission" date="2024-10" db="EMBL/GenBank/DDBJ databases">
        <title>The Natural Products Discovery Center: Release of the First 8490 Sequenced Strains for Exploring Actinobacteria Biosynthetic Diversity.</title>
        <authorList>
            <person name="Kalkreuter E."/>
            <person name="Kautsar S.A."/>
            <person name="Yang D."/>
            <person name="Bader C.D."/>
            <person name="Teijaro C.N."/>
            <person name="Fluegel L."/>
            <person name="Davis C.M."/>
            <person name="Simpson J.R."/>
            <person name="Lauterbach L."/>
            <person name="Steele A.D."/>
            <person name="Gui C."/>
            <person name="Meng S."/>
            <person name="Li G."/>
            <person name="Viehrig K."/>
            <person name="Ye F."/>
            <person name="Su P."/>
            <person name="Kiefer A.F."/>
            <person name="Nichols A."/>
            <person name="Cepeda A.J."/>
            <person name="Yan W."/>
            <person name="Fan B."/>
            <person name="Jiang Y."/>
            <person name="Adhikari A."/>
            <person name="Zheng C.-J."/>
            <person name="Schuster L."/>
            <person name="Cowan T.M."/>
            <person name="Smanski M.J."/>
            <person name="Chevrette M.G."/>
            <person name="De Carvalho L.P.S."/>
            <person name="Shen B."/>
        </authorList>
    </citation>
    <scope>NUCLEOTIDE SEQUENCE [LARGE SCALE GENOMIC DNA]</scope>
    <source>
        <strain evidence="2 3">NPDC089932</strain>
    </source>
</reference>
<evidence type="ECO:0000313" key="3">
    <source>
        <dbReference type="Proteomes" id="UP001617511"/>
    </source>
</evidence>
<feature type="domain" description="Integrase catalytic" evidence="1">
    <location>
        <begin position="1"/>
        <end position="126"/>
    </location>
</feature>
<evidence type="ECO:0000313" key="2">
    <source>
        <dbReference type="EMBL" id="MFJ4082782.1"/>
    </source>
</evidence>
<proteinExistence type="predicted"/>
<comment type="caution">
    <text evidence="2">The sequence shown here is derived from an EMBL/GenBank/DDBJ whole genome shotgun (WGS) entry which is preliminary data.</text>
</comment>
<dbReference type="RefSeq" id="WP_402074470.1">
    <property type="nucleotide sequence ID" value="NZ_JBIVGG010000013.1"/>
</dbReference>
<dbReference type="Gene3D" id="3.30.420.10">
    <property type="entry name" value="Ribonuclease H-like superfamily/Ribonuclease H"/>
    <property type="match status" value="1"/>
</dbReference>
<dbReference type="InterPro" id="IPR001584">
    <property type="entry name" value="Integrase_cat-core"/>
</dbReference>
<evidence type="ECO:0000259" key="1">
    <source>
        <dbReference type="PROSITE" id="PS50994"/>
    </source>
</evidence>